<keyword evidence="8" id="KW-0807">Transducer</keyword>
<dbReference type="PRINTS" id="PR01176">
    <property type="entry name" value="GABABRECEPTR"/>
</dbReference>
<protein>
    <recommendedName>
        <fullName evidence="10">G-protein coupled receptors family 3 profile domain-containing protein</fullName>
    </recommendedName>
</protein>
<dbReference type="HOGENOM" id="CLU_005240_3_1_1"/>
<keyword evidence="2 9" id="KW-0812">Transmembrane</keyword>
<reference evidence="11 13" key="2">
    <citation type="journal article" date="2013" name="Nature">
        <title>Insights into bilaterian evolution from three spiralian genomes.</title>
        <authorList>
            <person name="Simakov O."/>
            <person name="Marletaz F."/>
            <person name="Cho S.J."/>
            <person name="Edsinger-Gonzales E."/>
            <person name="Havlak P."/>
            <person name="Hellsten U."/>
            <person name="Kuo D.H."/>
            <person name="Larsson T."/>
            <person name="Lv J."/>
            <person name="Arendt D."/>
            <person name="Savage R."/>
            <person name="Osoegawa K."/>
            <person name="de Jong P."/>
            <person name="Grimwood J."/>
            <person name="Chapman J.A."/>
            <person name="Shapiro H."/>
            <person name="Aerts A."/>
            <person name="Otillar R.P."/>
            <person name="Terry A.Y."/>
            <person name="Boore J.L."/>
            <person name="Grigoriev I.V."/>
            <person name="Lindberg D.R."/>
            <person name="Seaver E.C."/>
            <person name="Weisblat D.A."/>
            <person name="Putnam N.H."/>
            <person name="Rokhsar D.S."/>
        </authorList>
    </citation>
    <scope>NUCLEOTIDE SEQUENCE</scope>
    <source>
        <strain evidence="11 13">I ESC-2004</strain>
    </source>
</reference>
<dbReference type="STRING" id="283909.R7V2Y7"/>
<dbReference type="CDD" id="cd15047">
    <property type="entry name" value="7tmC_GABA-B-like"/>
    <property type="match status" value="1"/>
</dbReference>
<feature type="transmembrane region" description="Helical" evidence="9">
    <location>
        <begin position="589"/>
        <end position="610"/>
    </location>
</feature>
<feature type="transmembrane region" description="Helical" evidence="9">
    <location>
        <begin position="533"/>
        <end position="554"/>
    </location>
</feature>
<feature type="transmembrane region" description="Helical" evidence="9">
    <location>
        <begin position="631"/>
        <end position="650"/>
    </location>
</feature>
<reference evidence="13" key="1">
    <citation type="submission" date="2012-12" db="EMBL/GenBank/DDBJ databases">
        <authorList>
            <person name="Hellsten U."/>
            <person name="Grimwood J."/>
            <person name="Chapman J.A."/>
            <person name="Shapiro H."/>
            <person name="Aerts A."/>
            <person name="Otillar R.P."/>
            <person name="Terry A.Y."/>
            <person name="Boore J.L."/>
            <person name="Simakov O."/>
            <person name="Marletaz F."/>
            <person name="Cho S.-J."/>
            <person name="Edsinger-Gonzales E."/>
            <person name="Havlak P."/>
            <person name="Kuo D.-H."/>
            <person name="Larsson T."/>
            <person name="Lv J."/>
            <person name="Arendt D."/>
            <person name="Savage R."/>
            <person name="Osoegawa K."/>
            <person name="de Jong P."/>
            <person name="Lindberg D.R."/>
            <person name="Seaver E.C."/>
            <person name="Weisblat D.A."/>
            <person name="Putnam N.H."/>
            <person name="Grigoriev I.V."/>
            <person name="Rokhsar D.S."/>
        </authorList>
    </citation>
    <scope>NUCLEOTIDE SEQUENCE</scope>
    <source>
        <strain evidence="13">I ESC-2004</strain>
    </source>
</reference>
<comment type="subcellular location">
    <subcellularLocation>
        <location evidence="1">Membrane</location>
        <topology evidence="1">Multi-pass membrane protein</topology>
    </subcellularLocation>
</comment>
<accession>R7V2Y7</accession>
<dbReference type="InterPro" id="IPR002455">
    <property type="entry name" value="GPCR3_GABA-B"/>
</dbReference>
<dbReference type="PROSITE" id="PS50259">
    <property type="entry name" value="G_PROTEIN_RECEP_F3_4"/>
    <property type="match status" value="1"/>
</dbReference>
<dbReference type="InterPro" id="IPR000337">
    <property type="entry name" value="GPCR_3"/>
</dbReference>
<proteinExistence type="predicted"/>
<dbReference type="CDD" id="cd06366">
    <property type="entry name" value="PBP1_GABAb_receptor"/>
    <property type="match status" value="1"/>
</dbReference>
<dbReference type="Gene3D" id="3.40.50.2300">
    <property type="match status" value="2"/>
</dbReference>
<organism evidence="11">
    <name type="scientific">Capitella teleta</name>
    <name type="common">Polychaete worm</name>
    <dbReference type="NCBI Taxonomy" id="283909"/>
    <lineage>
        <taxon>Eukaryota</taxon>
        <taxon>Metazoa</taxon>
        <taxon>Spiralia</taxon>
        <taxon>Lophotrochozoa</taxon>
        <taxon>Annelida</taxon>
        <taxon>Polychaeta</taxon>
        <taxon>Sedentaria</taxon>
        <taxon>Scolecida</taxon>
        <taxon>Capitellidae</taxon>
        <taxon>Capitella</taxon>
    </lineage>
</organism>
<name>R7V2Y7_CAPTE</name>
<dbReference type="EnsemblMetazoa" id="CapteT198653">
    <property type="protein sequence ID" value="CapteP198653"/>
    <property type="gene ID" value="CapteG198653"/>
</dbReference>
<keyword evidence="6" id="KW-0675">Receptor</keyword>
<keyword evidence="7" id="KW-0325">Glycoprotein</keyword>
<dbReference type="PANTHER" id="PTHR10519">
    <property type="entry name" value="GABA-B RECEPTOR"/>
    <property type="match status" value="1"/>
</dbReference>
<evidence type="ECO:0000256" key="7">
    <source>
        <dbReference type="ARBA" id="ARBA00023180"/>
    </source>
</evidence>
<evidence type="ECO:0000313" key="12">
    <source>
        <dbReference type="EnsemblMetazoa" id="CapteP198653"/>
    </source>
</evidence>
<dbReference type="Proteomes" id="UP000014760">
    <property type="component" value="Unassembled WGS sequence"/>
</dbReference>
<feature type="transmembrane region" description="Helical" evidence="9">
    <location>
        <begin position="656"/>
        <end position="677"/>
    </location>
</feature>
<evidence type="ECO:0000256" key="4">
    <source>
        <dbReference type="ARBA" id="ARBA00023040"/>
    </source>
</evidence>
<reference evidence="12" key="3">
    <citation type="submission" date="2015-06" db="UniProtKB">
        <authorList>
            <consortium name="EnsemblMetazoa"/>
        </authorList>
    </citation>
    <scope>IDENTIFICATION</scope>
</reference>
<dbReference type="PANTHER" id="PTHR10519:SF20">
    <property type="entry name" value="G-PROTEIN COUPLED RECEPTOR 156-RELATED"/>
    <property type="match status" value="1"/>
</dbReference>
<keyword evidence="3 9" id="KW-1133">Transmembrane helix</keyword>
<feature type="domain" description="G-protein coupled receptors family 3 profile" evidence="10">
    <location>
        <begin position="488"/>
        <end position="681"/>
    </location>
</feature>
<dbReference type="GO" id="GO:0038039">
    <property type="term" value="C:G protein-coupled receptor heterodimeric complex"/>
    <property type="evidence" value="ECO:0007669"/>
    <property type="project" value="TreeGrafter"/>
</dbReference>
<evidence type="ECO:0000256" key="9">
    <source>
        <dbReference type="SAM" id="Phobius"/>
    </source>
</evidence>
<dbReference type="InterPro" id="IPR001828">
    <property type="entry name" value="ANF_lig-bd_rcpt"/>
</dbReference>
<evidence type="ECO:0000256" key="2">
    <source>
        <dbReference type="ARBA" id="ARBA00022692"/>
    </source>
</evidence>
<dbReference type="OMA" id="VNWIEQF"/>
<gene>
    <name evidence="11" type="ORF">CAPTEDRAFT_198653</name>
</gene>
<dbReference type="GO" id="GO:0004965">
    <property type="term" value="F:G protein-coupled GABA receptor activity"/>
    <property type="evidence" value="ECO:0007669"/>
    <property type="project" value="InterPro"/>
</dbReference>
<dbReference type="GO" id="GO:0007214">
    <property type="term" value="P:gamma-aminobutyric acid signaling pathway"/>
    <property type="evidence" value="ECO:0007669"/>
    <property type="project" value="TreeGrafter"/>
</dbReference>
<dbReference type="Pfam" id="PF01094">
    <property type="entry name" value="ANF_receptor"/>
    <property type="match status" value="1"/>
</dbReference>
<keyword evidence="5 9" id="KW-0472">Membrane</keyword>
<dbReference type="OrthoDB" id="10004778at2759"/>
<dbReference type="Pfam" id="PF00003">
    <property type="entry name" value="7tm_3"/>
    <property type="match status" value="1"/>
</dbReference>
<keyword evidence="4" id="KW-0297">G-protein coupled receptor</keyword>
<evidence type="ECO:0000313" key="13">
    <source>
        <dbReference type="Proteomes" id="UP000014760"/>
    </source>
</evidence>
<dbReference type="AlphaFoldDB" id="R7V2Y7"/>
<keyword evidence="13" id="KW-1185">Reference proteome</keyword>
<evidence type="ECO:0000256" key="6">
    <source>
        <dbReference type="ARBA" id="ARBA00023170"/>
    </source>
</evidence>
<evidence type="ECO:0000256" key="3">
    <source>
        <dbReference type="ARBA" id="ARBA00022989"/>
    </source>
</evidence>
<dbReference type="InterPro" id="IPR028082">
    <property type="entry name" value="Peripla_BP_I"/>
</dbReference>
<evidence type="ECO:0000313" key="11">
    <source>
        <dbReference type="EMBL" id="ELU12857.1"/>
    </source>
</evidence>
<feature type="transmembrane region" description="Helical" evidence="9">
    <location>
        <begin position="419"/>
        <end position="444"/>
    </location>
</feature>
<dbReference type="EMBL" id="KB295623">
    <property type="protein sequence ID" value="ELU12857.1"/>
    <property type="molecule type" value="Genomic_DNA"/>
</dbReference>
<dbReference type="InterPro" id="IPR017978">
    <property type="entry name" value="GPCR_3_C"/>
</dbReference>
<dbReference type="PRINTS" id="PR00248">
    <property type="entry name" value="GPCRMGR"/>
</dbReference>
<sequence length="748" mass="82971">MGSLEAQKALEAGDPTCDNSTSTITMKQRYKPNYFFALIRKFTANKGEGVYVFNRAYMQPPTKIMMIGPKYSEQAEVLAEIAAMYGVPQLSYSVTSPLLSNKKSYPYFARTVESTALQNPAMLKVLQHFGWKKVAKLTSDTVYPAKTSELMQQILNANNFTTMSTATFANDPTSQIEQIKVSGAKIILTFASSPKNSIRPLCQAYKQGVYGARYQWLHWSARHGILNQLDQKVAGDGCTHKQMVEAAEGLIYFGPVSVSQTPDYLRAGISGYTTPELEAKYLEYLTTKNVSTARQALYTSAFDAVWTAALAMNSSLSYLPLDEFTYGDQTIARRLYNATISSDFYGAGGHVAFDENGDKLNDVFVYQVRNGTGLIIAKYCILTGDLILMPNQRFMFAGGKPPVDSDEIVDSFIGISRPFFVVITMISCIGVIYGVLCIAFNLVYRNNRLIKLSSPRINTLIGVGCCLAFTSVVCYGVHSVEDSHSDWICGGRTCLLVYAFTFAFGGMFTKTWRVHVLFTNTMISRKIVKDAHLFAVIAGLLVVDTLLLIVWFLVDFPRWTIVNVGETRDDNVPGIINRSFVYICSSAHAVYWSGVLCSYKALLLMFGIFFTWETRKVTIEALNDSKQIGLCIYNVMVLSTVTFPLVNLLSVDQVSISYGVFSVAVLLCTFTTLNLVFAPKVATHGKRVAPFSRLLRQAVGYLESILPQNPHGGVRSYTAKTAKTVSSSITHVIKPLKQQELRLKLQFA</sequence>
<feature type="transmembrane region" description="Helical" evidence="9">
    <location>
        <begin position="456"/>
        <end position="478"/>
    </location>
</feature>
<dbReference type="PRINTS" id="PR01177">
    <property type="entry name" value="GABAB1RECPTR"/>
</dbReference>
<dbReference type="EMBL" id="AMQN01000760">
    <property type="status" value="NOT_ANNOTATED_CDS"/>
    <property type="molecule type" value="Genomic_DNA"/>
</dbReference>
<evidence type="ECO:0000256" key="5">
    <source>
        <dbReference type="ARBA" id="ARBA00023136"/>
    </source>
</evidence>
<evidence type="ECO:0000259" key="10">
    <source>
        <dbReference type="PROSITE" id="PS50259"/>
    </source>
</evidence>
<evidence type="ECO:0000256" key="8">
    <source>
        <dbReference type="ARBA" id="ARBA00023224"/>
    </source>
</evidence>
<dbReference type="SUPFAM" id="SSF53822">
    <property type="entry name" value="Periplasmic binding protein-like I"/>
    <property type="match status" value="1"/>
</dbReference>
<feature type="transmembrane region" description="Helical" evidence="9">
    <location>
        <begin position="490"/>
        <end position="512"/>
    </location>
</feature>
<evidence type="ECO:0000256" key="1">
    <source>
        <dbReference type="ARBA" id="ARBA00004141"/>
    </source>
</evidence>